<evidence type="ECO:0000313" key="7">
    <source>
        <dbReference type="Proteomes" id="UP000594261"/>
    </source>
</evidence>
<dbReference type="SMART" id="SM00255">
    <property type="entry name" value="TIR"/>
    <property type="match status" value="1"/>
</dbReference>
<dbReference type="InterPro" id="IPR000157">
    <property type="entry name" value="TIR_dom"/>
</dbReference>
<organism evidence="6 7">
    <name type="scientific">Quercus lobata</name>
    <name type="common">Valley oak</name>
    <dbReference type="NCBI Taxonomy" id="97700"/>
    <lineage>
        <taxon>Eukaryota</taxon>
        <taxon>Viridiplantae</taxon>
        <taxon>Streptophyta</taxon>
        <taxon>Embryophyta</taxon>
        <taxon>Tracheophyta</taxon>
        <taxon>Spermatophyta</taxon>
        <taxon>Magnoliopsida</taxon>
        <taxon>eudicotyledons</taxon>
        <taxon>Gunneridae</taxon>
        <taxon>Pentapetalae</taxon>
        <taxon>rosids</taxon>
        <taxon>fabids</taxon>
        <taxon>Fagales</taxon>
        <taxon>Fagaceae</taxon>
        <taxon>Quercus</taxon>
    </lineage>
</organism>
<protein>
    <recommendedName>
        <fullName evidence="1">ADP-ribosyl cyclase/cyclic ADP-ribose hydrolase</fullName>
        <ecNumber evidence="1">3.2.2.6</ecNumber>
    </recommendedName>
</protein>
<dbReference type="Proteomes" id="UP000594261">
    <property type="component" value="Chromosome 11"/>
</dbReference>
<dbReference type="PROSITE" id="PS50104">
    <property type="entry name" value="TIR"/>
    <property type="match status" value="1"/>
</dbReference>
<evidence type="ECO:0000256" key="1">
    <source>
        <dbReference type="ARBA" id="ARBA00011982"/>
    </source>
</evidence>
<dbReference type="SUPFAM" id="SSF52200">
    <property type="entry name" value="Toll/Interleukin receptor TIR domain"/>
    <property type="match status" value="1"/>
</dbReference>
<proteinExistence type="predicted"/>
<evidence type="ECO:0000256" key="4">
    <source>
        <dbReference type="ARBA" id="ARBA00047304"/>
    </source>
</evidence>
<dbReference type="PANTHER" id="PTHR32009">
    <property type="entry name" value="TMV RESISTANCE PROTEIN N-LIKE"/>
    <property type="match status" value="1"/>
</dbReference>
<dbReference type="InterPro" id="IPR035897">
    <property type="entry name" value="Toll_tir_struct_dom_sf"/>
</dbReference>
<accession>A0A7N2MWB8</accession>
<keyword evidence="2" id="KW-0378">Hydrolase</keyword>
<feature type="domain" description="TIR" evidence="5">
    <location>
        <begin position="23"/>
        <end position="184"/>
    </location>
</feature>
<evidence type="ECO:0000313" key="6">
    <source>
        <dbReference type="EnsemblPlants" id="QL11p021433:mrna"/>
    </source>
</evidence>
<dbReference type="Pfam" id="PF01582">
    <property type="entry name" value="TIR"/>
    <property type="match status" value="1"/>
</dbReference>
<dbReference type="EnsemblPlants" id="QL11p021433:mrna">
    <property type="protein sequence ID" value="QL11p021433:mrna"/>
    <property type="gene ID" value="QL11p021433"/>
</dbReference>
<dbReference type="Gene3D" id="3.40.50.10140">
    <property type="entry name" value="Toll/interleukin-1 receptor homology (TIR) domain"/>
    <property type="match status" value="1"/>
</dbReference>
<evidence type="ECO:0000256" key="3">
    <source>
        <dbReference type="ARBA" id="ARBA00023027"/>
    </source>
</evidence>
<dbReference type="GO" id="GO:0007165">
    <property type="term" value="P:signal transduction"/>
    <property type="evidence" value="ECO:0007669"/>
    <property type="project" value="InterPro"/>
</dbReference>
<sequence length="210" mass="23986">MTFQFQGPFSSFSSSNSIITHRCTYDVFLSFRGKDTRYNFTGDLDNALHKKGINTTFIDVDDDDLETKRDEELSETLVKAIEGSRTSVVVLSRNYASSTRCLDQLVKILECKQTKGQVVLPVFWKVDPSDVRHQRKSFGKALAQLEDNTKMQSWKTALKNVANLSGWHIARGKGQESRKLKRNFETNVLDLEMSCIFDKTVVKIHPLKQD</sequence>
<dbReference type="EC" id="3.2.2.6" evidence="1"/>
<reference evidence="6" key="2">
    <citation type="submission" date="2021-01" db="UniProtKB">
        <authorList>
            <consortium name="EnsemblPlants"/>
        </authorList>
    </citation>
    <scope>IDENTIFICATION</scope>
</reference>
<dbReference type="OMA" id="MECRRNE"/>
<keyword evidence="7" id="KW-1185">Reference proteome</keyword>
<evidence type="ECO:0000259" key="5">
    <source>
        <dbReference type="PROSITE" id="PS50104"/>
    </source>
</evidence>
<reference evidence="6 7" key="1">
    <citation type="journal article" date="2016" name="G3 (Bethesda)">
        <title>First Draft Assembly and Annotation of the Genome of a California Endemic Oak Quercus lobata Nee (Fagaceae).</title>
        <authorList>
            <person name="Sork V.L."/>
            <person name="Fitz-Gibbon S.T."/>
            <person name="Puiu D."/>
            <person name="Crepeau M."/>
            <person name="Gugger P.F."/>
            <person name="Sherman R."/>
            <person name="Stevens K."/>
            <person name="Langley C.H."/>
            <person name="Pellegrini M."/>
            <person name="Salzberg S.L."/>
        </authorList>
    </citation>
    <scope>NUCLEOTIDE SEQUENCE [LARGE SCALE GENOMIC DNA]</scope>
    <source>
        <strain evidence="6 7">cv. SW786</strain>
    </source>
</reference>
<dbReference type="InParanoid" id="A0A7N2MWB8"/>
<dbReference type="FunFam" id="3.40.50.10140:FF:000007">
    <property type="entry name" value="Disease resistance protein (TIR-NBS-LRR class)"/>
    <property type="match status" value="1"/>
</dbReference>
<dbReference type="EMBL" id="LRBV02000011">
    <property type="status" value="NOT_ANNOTATED_CDS"/>
    <property type="molecule type" value="Genomic_DNA"/>
</dbReference>
<dbReference type="AlphaFoldDB" id="A0A7N2MWB8"/>
<name>A0A7N2MWB8_QUELO</name>
<comment type="catalytic activity">
    <reaction evidence="4">
        <text>NAD(+) + H2O = ADP-D-ribose + nicotinamide + H(+)</text>
        <dbReference type="Rhea" id="RHEA:16301"/>
        <dbReference type="ChEBI" id="CHEBI:15377"/>
        <dbReference type="ChEBI" id="CHEBI:15378"/>
        <dbReference type="ChEBI" id="CHEBI:17154"/>
        <dbReference type="ChEBI" id="CHEBI:57540"/>
        <dbReference type="ChEBI" id="CHEBI:57967"/>
        <dbReference type="EC" id="3.2.2.6"/>
    </reaction>
    <physiologicalReaction direction="left-to-right" evidence="4">
        <dbReference type="Rhea" id="RHEA:16302"/>
    </physiologicalReaction>
</comment>
<dbReference type="GO" id="GO:0061809">
    <property type="term" value="F:NAD+ nucleosidase activity, cyclic ADP-ribose generating"/>
    <property type="evidence" value="ECO:0007669"/>
    <property type="project" value="UniProtKB-EC"/>
</dbReference>
<dbReference type="PANTHER" id="PTHR32009:SF39">
    <property type="entry name" value="TIR DOMAIN-CONTAINING PROTEIN"/>
    <property type="match status" value="1"/>
</dbReference>
<dbReference type="Gramene" id="QL11p021433:mrna">
    <property type="protein sequence ID" value="QL11p021433:mrna"/>
    <property type="gene ID" value="QL11p021433"/>
</dbReference>
<keyword evidence="3" id="KW-0520">NAD</keyword>
<evidence type="ECO:0000256" key="2">
    <source>
        <dbReference type="ARBA" id="ARBA00022801"/>
    </source>
</evidence>